<dbReference type="SUPFAM" id="SSF53335">
    <property type="entry name" value="S-adenosyl-L-methionine-dependent methyltransferases"/>
    <property type="match status" value="1"/>
</dbReference>
<dbReference type="InterPro" id="IPR029063">
    <property type="entry name" value="SAM-dependent_MTases_sf"/>
</dbReference>
<keyword evidence="2" id="KW-0472">Membrane</keyword>
<keyword evidence="3" id="KW-0489">Methyltransferase</keyword>
<keyword evidence="4" id="KW-1185">Reference proteome</keyword>
<dbReference type="Proteomes" id="UP000001396">
    <property type="component" value="Unassembled WGS sequence"/>
</dbReference>
<sequence>MKLSFLFSIILCIIFSNFLWWSFYNNNNNNSSDNNIIIDNSSSISFSDNKLLYIVENTVYLLDRMRSLRNLAMELMKEDNRASSPALFNKLKREYSKYYHIKHPENFKYDHASRFVQTSFDQETCQFIIKTPRWNAVTSGLNWLMMWYYTKTDSMGYIGMGNMFILSTDQYRLLFRQPSSTSSPLLTSNTENNNNDNNNDGGGGGGDSSIKSLVRYSSLLDVGSGCGATTQQLQPMFKEVVATEASSGMIYSLKKKGITAIYCTDLEGCKELEDRRNSFDVVSCLNVLDRCERPITLLQQMKQFIKPGGRLLLAVVYPFKPYVEFGGNNNKPFEKLNINNNSIEEYISSMISNVFEPIGFKTESFTKAPYISEGDKYYDNYVLVDTLFVLSVMPENEQSNSTINQ</sequence>
<dbReference type="Gene3D" id="3.40.50.150">
    <property type="entry name" value="Vaccinia Virus protein VP39"/>
    <property type="match status" value="1"/>
</dbReference>
<reference evidence="3 4" key="1">
    <citation type="journal article" date="2011" name="Genome Res.">
        <title>Phylogeny-wide analysis of social amoeba genomes highlights ancient origins for complex intercellular communication.</title>
        <authorList>
            <person name="Heidel A.J."/>
            <person name="Lawal H.M."/>
            <person name="Felder M."/>
            <person name="Schilde C."/>
            <person name="Helps N.R."/>
            <person name="Tunggal B."/>
            <person name="Rivero F."/>
            <person name="John U."/>
            <person name="Schleicher M."/>
            <person name="Eichinger L."/>
            <person name="Platzer M."/>
            <person name="Noegel A.A."/>
            <person name="Schaap P."/>
            <person name="Gloeckner G."/>
        </authorList>
    </citation>
    <scope>NUCLEOTIDE SEQUENCE [LARGE SCALE GENOMIC DNA]</scope>
    <source>
        <strain evidence="4">ATCC 26659 / Pp 5 / PN500</strain>
    </source>
</reference>
<dbReference type="GeneID" id="31364527"/>
<evidence type="ECO:0000313" key="4">
    <source>
        <dbReference type="Proteomes" id="UP000001396"/>
    </source>
</evidence>
<feature type="region of interest" description="Disordered" evidence="1">
    <location>
        <begin position="181"/>
        <end position="205"/>
    </location>
</feature>
<evidence type="ECO:0000256" key="2">
    <source>
        <dbReference type="SAM" id="Phobius"/>
    </source>
</evidence>
<protein>
    <submittedName>
        <fullName evidence="3">Putative DREV methyltransferase</fullName>
    </submittedName>
</protein>
<gene>
    <name evidence="3" type="ORF">PPL_09051</name>
</gene>
<comment type="caution">
    <text evidence="3">The sequence shown here is derived from an EMBL/GenBank/DDBJ whole genome shotgun (WGS) entry which is preliminary data.</text>
</comment>
<evidence type="ECO:0000256" key="1">
    <source>
        <dbReference type="SAM" id="MobiDB-lite"/>
    </source>
</evidence>
<keyword evidence="2" id="KW-1133">Transmembrane helix</keyword>
<dbReference type="EMBL" id="ADBJ01000038">
    <property type="protein sequence ID" value="EFA78400.1"/>
    <property type="molecule type" value="Genomic_DNA"/>
</dbReference>
<dbReference type="InParanoid" id="D3BKH0"/>
<dbReference type="CDD" id="cd02440">
    <property type="entry name" value="AdoMet_MTases"/>
    <property type="match status" value="1"/>
</dbReference>
<dbReference type="InterPro" id="IPR007884">
    <property type="entry name" value="METL9"/>
</dbReference>
<dbReference type="FunCoup" id="D3BKH0">
    <property type="interactions" value="2"/>
</dbReference>
<keyword evidence="2" id="KW-0812">Transmembrane</keyword>
<dbReference type="Pfam" id="PF05219">
    <property type="entry name" value="DREV"/>
    <property type="match status" value="1"/>
</dbReference>
<feature type="transmembrane region" description="Helical" evidence="2">
    <location>
        <begin position="5"/>
        <end position="24"/>
    </location>
</feature>
<dbReference type="GO" id="GO:0032259">
    <property type="term" value="P:methylation"/>
    <property type="evidence" value="ECO:0007669"/>
    <property type="project" value="UniProtKB-KW"/>
</dbReference>
<feature type="compositionally biased region" description="Low complexity" evidence="1">
    <location>
        <begin position="181"/>
        <end position="199"/>
    </location>
</feature>
<evidence type="ECO:0000313" key="3">
    <source>
        <dbReference type="EMBL" id="EFA78400.1"/>
    </source>
</evidence>
<dbReference type="PANTHER" id="PTHR12890:SF0">
    <property type="entry name" value="PROTEIN-L-HISTIDINE N-PROS-METHYLTRANSFERASE"/>
    <property type="match status" value="1"/>
</dbReference>
<dbReference type="GO" id="GO:0106370">
    <property type="term" value="F:protein-L-histidine N-pros-methyltransferase activity"/>
    <property type="evidence" value="ECO:0007669"/>
    <property type="project" value="InterPro"/>
</dbReference>
<organism evidence="3 4">
    <name type="scientific">Heterostelium pallidum (strain ATCC 26659 / Pp 5 / PN500)</name>
    <name type="common">Cellular slime mold</name>
    <name type="synonym">Polysphondylium pallidum</name>
    <dbReference type="NCBI Taxonomy" id="670386"/>
    <lineage>
        <taxon>Eukaryota</taxon>
        <taxon>Amoebozoa</taxon>
        <taxon>Evosea</taxon>
        <taxon>Eumycetozoa</taxon>
        <taxon>Dictyostelia</taxon>
        <taxon>Acytosteliales</taxon>
        <taxon>Acytosteliaceae</taxon>
        <taxon>Heterostelium</taxon>
    </lineage>
</organism>
<dbReference type="AlphaFoldDB" id="D3BKH0"/>
<dbReference type="RefSeq" id="XP_020430525.1">
    <property type="nucleotide sequence ID" value="XM_020579850.1"/>
</dbReference>
<proteinExistence type="predicted"/>
<accession>D3BKH0</accession>
<dbReference type="OMA" id="GMGNMFI"/>
<dbReference type="PANTHER" id="PTHR12890">
    <property type="entry name" value="DREV PROTEIN"/>
    <property type="match status" value="1"/>
</dbReference>
<keyword evidence="3" id="KW-0808">Transferase</keyword>
<name>D3BKH0_HETP5</name>